<dbReference type="Proteomes" id="UP000037594">
    <property type="component" value="Unassembled WGS sequence"/>
</dbReference>
<evidence type="ECO:0000313" key="6">
    <source>
        <dbReference type="Proteomes" id="UP000037594"/>
    </source>
</evidence>
<dbReference type="Gene3D" id="1.10.1660.10">
    <property type="match status" value="1"/>
</dbReference>
<keyword evidence="3" id="KW-0804">Transcription</keyword>
<dbReference type="RefSeq" id="WP_016343859.1">
    <property type="nucleotide sequence ID" value="NZ_JAYXBU010000009.1"/>
</dbReference>
<dbReference type="GO" id="GO:0003677">
    <property type="term" value="F:DNA binding"/>
    <property type="evidence" value="ECO:0007669"/>
    <property type="project" value="UniProtKB-KW"/>
</dbReference>
<dbReference type="SUPFAM" id="SSF46955">
    <property type="entry name" value="Putative DNA-binding domain"/>
    <property type="match status" value="1"/>
</dbReference>
<dbReference type="SMART" id="SM00422">
    <property type="entry name" value="HTH_MERR"/>
    <property type="match status" value="1"/>
</dbReference>
<dbReference type="AlphaFoldDB" id="A0A0J8WLJ9"/>
<dbReference type="InterPro" id="IPR000551">
    <property type="entry name" value="MerR-type_HTH_dom"/>
</dbReference>
<evidence type="ECO:0000256" key="2">
    <source>
        <dbReference type="ARBA" id="ARBA00023125"/>
    </source>
</evidence>
<dbReference type="PATRIC" id="fig|451644.5.peg.6801"/>
<evidence type="ECO:0000259" key="4">
    <source>
        <dbReference type="PROSITE" id="PS50937"/>
    </source>
</evidence>
<protein>
    <recommendedName>
        <fullName evidence="4">HTH merR-type domain-containing protein</fullName>
    </recommendedName>
</protein>
<organism evidence="5 6">
    <name type="scientific">Mycolicibacterium conceptionense</name>
    <dbReference type="NCBI Taxonomy" id="451644"/>
    <lineage>
        <taxon>Bacteria</taxon>
        <taxon>Bacillati</taxon>
        <taxon>Actinomycetota</taxon>
        <taxon>Actinomycetes</taxon>
        <taxon>Mycobacteriales</taxon>
        <taxon>Mycobacteriaceae</taxon>
        <taxon>Mycolicibacterium</taxon>
    </lineage>
</organism>
<reference evidence="5 6" key="1">
    <citation type="submission" date="2015-06" db="EMBL/GenBank/DDBJ databases">
        <title>Genome sequence of Mycobacterium conceptionense strain MLE.</title>
        <authorList>
            <person name="Greninger A.L."/>
            <person name="Cunningham G."/>
            <person name="Chiu C.Y."/>
            <person name="Miller S."/>
        </authorList>
    </citation>
    <scope>NUCLEOTIDE SEQUENCE [LARGE SCALE GENOMIC DNA]</scope>
    <source>
        <strain evidence="5 6">MLE</strain>
    </source>
</reference>
<feature type="domain" description="HTH merR-type" evidence="4">
    <location>
        <begin position="1"/>
        <end position="69"/>
    </location>
</feature>
<evidence type="ECO:0000256" key="3">
    <source>
        <dbReference type="ARBA" id="ARBA00023163"/>
    </source>
</evidence>
<proteinExistence type="predicted"/>
<dbReference type="CDD" id="cd04770">
    <property type="entry name" value="HTH_HMRTR"/>
    <property type="match status" value="1"/>
</dbReference>
<dbReference type="InterPro" id="IPR009061">
    <property type="entry name" value="DNA-bd_dom_put_sf"/>
</dbReference>
<name>A0A0J8WLJ9_9MYCO</name>
<evidence type="ECO:0000256" key="1">
    <source>
        <dbReference type="ARBA" id="ARBA00023015"/>
    </source>
</evidence>
<evidence type="ECO:0000313" key="5">
    <source>
        <dbReference type="EMBL" id="KMV13889.1"/>
    </source>
</evidence>
<dbReference type="PRINTS" id="PR00040">
    <property type="entry name" value="HTHMERR"/>
</dbReference>
<keyword evidence="2" id="KW-0238">DNA-binding</keyword>
<dbReference type="OrthoDB" id="9802039at2"/>
<keyword evidence="1" id="KW-0805">Transcription regulation</keyword>
<accession>A0A0J8WLJ9</accession>
<dbReference type="InterPro" id="IPR047057">
    <property type="entry name" value="MerR_fam"/>
</dbReference>
<dbReference type="PANTHER" id="PTHR30204:SF94">
    <property type="entry name" value="HEAVY METAL-DEPENDENT TRANSCRIPTIONAL REGULATOR HI_0293-RELATED"/>
    <property type="match status" value="1"/>
</dbReference>
<dbReference type="GO" id="GO:0003700">
    <property type="term" value="F:DNA-binding transcription factor activity"/>
    <property type="evidence" value="ECO:0007669"/>
    <property type="project" value="InterPro"/>
</dbReference>
<dbReference type="PANTHER" id="PTHR30204">
    <property type="entry name" value="REDOX-CYCLING DRUG-SENSING TRANSCRIPTIONAL ACTIVATOR SOXR"/>
    <property type="match status" value="1"/>
</dbReference>
<dbReference type="EMBL" id="LFOD01000066">
    <property type="protein sequence ID" value="KMV13889.1"/>
    <property type="molecule type" value="Genomic_DNA"/>
</dbReference>
<comment type="caution">
    <text evidence="5">The sequence shown here is derived from an EMBL/GenBank/DDBJ whole genome shotgun (WGS) entry which is preliminary data.</text>
</comment>
<dbReference type="PROSITE" id="PS50937">
    <property type="entry name" value="HTH_MERR_2"/>
    <property type="match status" value="1"/>
</dbReference>
<sequence>MRISEVAHLSGVPARTLRFYETQRLLAPPQRLANGYRDYTPDVVGRLRFIRSAQGAGLTLTHVRDVLDLHDRGLAPCARVNELLAQRLAAVQEQISELITLQLTLQTLLGRARNDAPDTDVDVCWILESRVCDGAAVAGS</sequence>
<dbReference type="Pfam" id="PF13411">
    <property type="entry name" value="MerR_1"/>
    <property type="match status" value="1"/>
</dbReference>
<gene>
    <name evidence="5" type="ORF">ACT17_33070</name>
</gene>